<dbReference type="PANTHER" id="PTHR33065">
    <property type="entry name" value="OS07G0486400 PROTEIN"/>
    <property type="match status" value="1"/>
</dbReference>
<sequence length="399" mass="44640">MKSGGALAGALVPPPRSDDRLPIDEKRRRTESGAVASSTAPPRSRVVYGPDGFPADGVTRAVLLHDCKHSDGSIYTVDYWSKVYRLGDTRETCLEPMMMTDTWTSCSPDWGNCERHDSCTMMQIFSLKLPYTSASISGPVQLYGYMAVRDLLNPYRNYIFNRSRDDPFIVEQEDGFIQMTGPKRGIRNDGYVLLEFDMKIKTGDEESDDLQLIDGVAYFNNLTIMNATEHKQRIDGDHGAVDITLSLLRSAVEATVQVGISDLEHGSGLSLRLTASYISSHFVLRERIQLFDGVVDPETCEQNKYVVAVPWKVILSLKLQISQIGGSHRSVEKFCLCSPRKHGHENLTFKLGFATVMVKVTWSTLDIPRSLLGPDCYMYDFEAAEDLGLLNLMRLEEAN</sequence>
<feature type="compositionally biased region" description="Basic and acidic residues" evidence="1">
    <location>
        <begin position="16"/>
        <end position="31"/>
    </location>
</feature>
<organism evidence="3 4">
    <name type="scientific">Lolium multiflorum</name>
    <name type="common">Italian ryegrass</name>
    <name type="synonym">Lolium perenne subsp. multiflorum</name>
    <dbReference type="NCBI Taxonomy" id="4521"/>
    <lineage>
        <taxon>Eukaryota</taxon>
        <taxon>Viridiplantae</taxon>
        <taxon>Streptophyta</taxon>
        <taxon>Embryophyta</taxon>
        <taxon>Tracheophyta</taxon>
        <taxon>Spermatophyta</taxon>
        <taxon>Magnoliopsida</taxon>
        <taxon>Liliopsida</taxon>
        <taxon>Poales</taxon>
        <taxon>Poaceae</taxon>
        <taxon>BOP clade</taxon>
        <taxon>Pooideae</taxon>
        <taxon>Poodae</taxon>
        <taxon>Poeae</taxon>
        <taxon>Poeae Chloroplast Group 2 (Poeae type)</taxon>
        <taxon>Loliodinae</taxon>
        <taxon>Loliinae</taxon>
        <taxon>Lolium</taxon>
    </lineage>
</organism>
<keyword evidence="4" id="KW-1185">Reference proteome</keyword>
<feature type="domain" description="DUF6598" evidence="2">
    <location>
        <begin position="121"/>
        <end position="360"/>
    </location>
</feature>
<proteinExistence type="predicted"/>
<comment type="caution">
    <text evidence="3">The sequence shown here is derived from an EMBL/GenBank/DDBJ whole genome shotgun (WGS) entry which is preliminary data.</text>
</comment>
<protein>
    <recommendedName>
        <fullName evidence="2">DUF6598 domain-containing protein</fullName>
    </recommendedName>
</protein>
<dbReference type="InterPro" id="IPR046533">
    <property type="entry name" value="DUF6598"/>
</dbReference>
<accession>A0AAD8WEY9</accession>
<dbReference type="PANTHER" id="PTHR33065:SF72">
    <property type="entry name" value="DUF6598 DOMAIN-CONTAINING PROTEIN"/>
    <property type="match status" value="1"/>
</dbReference>
<dbReference type="EMBL" id="JAUUTY010000004">
    <property type="protein sequence ID" value="KAK1653165.1"/>
    <property type="molecule type" value="Genomic_DNA"/>
</dbReference>
<reference evidence="3" key="1">
    <citation type="submission" date="2023-07" db="EMBL/GenBank/DDBJ databases">
        <title>A chromosome-level genome assembly of Lolium multiflorum.</title>
        <authorList>
            <person name="Chen Y."/>
            <person name="Copetti D."/>
            <person name="Kolliker R."/>
            <person name="Studer B."/>
        </authorList>
    </citation>
    <scope>NUCLEOTIDE SEQUENCE</scope>
    <source>
        <strain evidence="3">02402/16</strain>
        <tissue evidence="3">Leaf</tissue>
    </source>
</reference>
<evidence type="ECO:0000313" key="4">
    <source>
        <dbReference type="Proteomes" id="UP001231189"/>
    </source>
</evidence>
<dbReference type="AlphaFoldDB" id="A0AAD8WEY9"/>
<name>A0AAD8WEY9_LOLMU</name>
<evidence type="ECO:0000256" key="1">
    <source>
        <dbReference type="SAM" id="MobiDB-lite"/>
    </source>
</evidence>
<evidence type="ECO:0000259" key="2">
    <source>
        <dbReference type="Pfam" id="PF20241"/>
    </source>
</evidence>
<feature type="region of interest" description="Disordered" evidence="1">
    <location>
        <begin position="1"/>
        <end position="47"/>
    </location>
</feature>
<dbReference type="Pfam" id="PF20241">
    <property type="entry name" value="DUF6598"/>
    <property type="match status" value="1"/>
</dbReference>
<gene>
    <name evidence="3" type="ORF">QYE76_070970</name>
</gene>
<evidence type="ECO:0000313" key="3">
    <source>
        <dbReference type="EMBL" id="KAK1653165.1"/>
    </source>
</evidence>
<dbReference type="Proteomes" id="UP001231189">
    <property type="component" value="Unassembled WGS sequence"/>
</dbReference>